<dbReference type="InterPro" id="IPR011990">
    <property type="entry name" value="TPR-like_helical_dom_sf"/>
</dbReference>
<reference evidence="3 4" key="1">
    <citation type="journal article" date="2021" name="Comput. Struct. Biotechnol. J.">
        <title>De novo genome assembly of the potent medicinal plant Rehmannia glutinosa using nanopore technology.</title>
        <authorList>
            <person name="Ma L."/>
            <person name="Dong C."/>
            <person name="Song C."/>
            <person name="Wang X."/>
            <person name="Zheng X."/>
            <person name="Niu Y."/>
            <person name="Chen S."/>
            <person name="Feng W."/>
        </authorList>
    </citation>
    <scope>NUCLEOTIDE SEQUENCE [LARGE SCALE GENOMIC DNA]</scope>
    <source>
        <strain evidence="3">DH-2019</strain>
    </source>
</reference>
<feature type="repeat" description="PPR" evidence="2">
    <location>
        <begin position="361"/>
        <end position="396"/>
    </location>
</feature>
<feature type="repeat" description="PPR" evidence="2">
    <location>
        <begin position="325"/>
        <end position="355"/>
    </location>
</feature>
<name>A0ABR0X3Z0_REHGL</name>
<dbReference type="Pfam" id="PF20431">
    <property type="entry name" value="E_motif"/>
    <property type="match status" value="1"/>
</dbReference>
<comment type="caution">
    <text evidence="3">The sequence shown here is derived from an EMBL/GenBank/DDBJ whole genome shotgun (WGS) entry which is preliminary data.</text>
</comment>
<dbReference type="Pfam" id="PF01535">
    <property type="entry name" value="PPR"/>
    <property type="match status" value="3"/>
</dbReference>
<dbReference type="Pfam" id="PF13041">
    <property type="entry name" value="PPR_2"/>
    <property type="match status" value="1"/>
</dbReference>
<dbReference type="EMBL" id="JABTTQ020000006">
    <property type="protein sequence ID" value="KAK6154134.1"/>
    <property type="molecule type" value="Genomic_DNA"/>
</dbReference>
<sequence>MPFKNLLLQRRITFIKHLAPPSNLCKTINFSSQTNSFNWVHHNQLFQRHPRLQLLEEQCIKTSHHLKQLLSYVFVSGLHRNPFVMSRLLYLSLIELEGGNEMENFEFGVRIFNSIEKPNIFSWNTMIRFFAVFDPVIALRYYMKMLSQEMFPDKYTFPFLLQACGVNFDMGLVQQVHCHILKLNFDHSLFVENSLLSAYLLCDSEMNARSVFDEMPEKDIVSWTCLVSGLVSQSNYSKALLVFRDLIADDRQTRPNLVTIISTMSACASLGSTNLTKCLHGYIQKAGWLEHDICIANSLIDAYAKCGDLRYLRKVFDDIQDIDRDLYSWTAIISGYAMHGRGHVALNTFSQMEQEHELLPDSVTFVAILSACAHSGLVEEGLSIFESMITKHRIEPDLRHYGCIVDLLGRAGMVERAYNIVENIPIEPNLAVLGSLLNGCRLHNNLEFGKAVLRKIESLKERGGAPVLLSNIYANENEWSKVIRVREEMRERMQGKPPGRSWIQIKDVVHEFVARNETDALPMELHMVLEGLEKISRL</sequence>
<evidence type="ECO:0000313" key="4">
    <source>
        <dbReference type="Proteomes" id="UP001318860"/>
    </source>
</evidence>
<dbReference type="PANTHER" id="PTHR47926">
    <property type="entry name" value="PENTATRICOPEPTIDE REPEAT-CONTAINING PROTEIN"/>
    <property type="match status" value="1"/>
</dbReference>
<organism evidence="3 4">
    <name type="scientific">Rehmannia glutinosa</name>
    <name type="common">Chinese foxglove</name>
    <dbReference type="NCBI Taxonomy" id="99300"/>
    <lineage>
        <taxon>Eukaryota</taxon>
        <taxon>Viridiplantae</taxon>
        <taxon>Streptophyta</taxon>
        <taxon>Embryophyta</taxon>
        <taxon>Tracheophyta</taxon>
        <taxon>Spermatophyta</taxon>
        <taxon>Magnoliopsida</taxon>
        <taxon>eudicotyledons</taxon>
        <taxon>Gunneridae</taxon>
        <taxon>Pentapetalae</taxon>
        <taxon>asterids</taxon>
        <taxon>lamiids</taxon>
        <taxon>Lamiales</taxon>
        <taxon>Orobanchaceae</taxon>
        <taxon>Rehmannieae</taxon>
        <taxon>Rehmannia</taxon>
    </lineage>
</organism>
<dbReference type="PROSITE" id="PS51375">
    <property type="entry name" value="PPR"/>
    <property type="match status" value="2"/>
</dbReference>
<dbReference type="NCBIfam" id="TIGR00756">
    <property type="entry name" value="PPR"/>
    <property type="match status" value="3"/>
</dbReference>
<keyword evidence="4" id="KW-1185">Reference proteome</keyword>
<evidence type="ECO:0008006" key="5">
    <source>
        <dbReference type="Google" id="ProtNLM"/>
    </source>
</evidence>
<proteinExistence type="predicted"/>
<dbReference type="InterPro" id="IPR002885">
    <property type="entry name" value="PPR_rpt"/>
</dbReference>
<accession>A0ABR0X3Z0</accession>
<keyword evidence="1" id="KW-0677">Repeat</keyword>
<evidence type="ECO:0000256" key="1">
    <source>
        <dbReference type="ARBA" id="ARBA00022737"/>
    </source>
</evidence>
<dbReference type="InterPro" id="IPR046848">
    <property type="entry name" value="E_motif"/>
</dbReference>
<evidence type="ECO:0000313" key="3">
    <source>
        <dbReference type="EMBL" id="KAK6154134.1"/>
    </source>
</evidence>
<gene>
    <name evidence="3" type="ORF">DH2020_013773</name>
</gene>
<protein>
    <recommendedName>
        <fullName evidence="5">Pentatricopeptide repeat-containing protein</fullName>
    </recommendedName>
</protein>
<dbReference type="PANTHER" id="PTHR47926:SF411">
    <property type="entry name" value="PENTATRICOPEPTIDE REPEAT-CONTAINING PROTEIN"/>
    <property type="match status" value="1"/>
</dbReference>
<dbReference type="Gene3D" id="1.25.40.10">
    <property type="entry name" value="Tetratricopeptide repeat domain"/>
    <property type="match status" value="2"/>
</dbReference>
<evidence type="ECO:0000256" key="2">
    <source>
        <dbReference type="PROSITE-ProRule" id="PRU00708"/>
    </source>
</evidence>
<dbReference type="Proteomes" id="UP001318860">
    <property type="component" value="Unassembled WGS sequence"/>
</dbReference>
<dbReference type="InterPro" id="IPR046960">
    <property type="entry name" value="PPR_At4g14850-like_plant"/>
</dbReference>